<feature type="transmembrane region" description="Helical" evidence="2">
    <location>
        <begin position="250"/>
        <end position="269"/>
    </location>
</feature>
<dbReference type="EMBL" id="JACHIL010000006">
    <property type="protein sequence ID" value="MBB5092454.1"/>
    <property type="molecule type" value="Genomic_DNA"/>
</dbReference>
<keyword evidence="2" id="KW-0472">Membrane</keyword>
<feature type="region of interest" description="Disordered" evidence="1">
    <location>
        <begin position="400"/>
        <end position="422"/>
    </location>
</feature>
<feature type="transmembrane region" description="Helical" evidence="2">
    <location>
        <begin position="66"/>
        <end position="84"/>
    </location>
</feature>
<accession>A0A7W8AMC0</accession>
<evidence type="ECO:0008006" key="5">
    <source>
        <dbReference type="Google" id="ProtNLM"/>
    </source>
</evidence>
<feature type="transmembrane region" description="Helical" evidence="2">
    <location>
        <begin position="105"/>
        <end position="128"/>
    </location>
</feature>
<evidence type="ECO:0000256" key="2">
    <source>
        <dbReference type="SAM" id="Phobius"/>
    </source>
</evidence>
<comment type="caution">
    <text evidence="3">The sequence shown here is derived from an EMBL/GenBank/DDBJ whole genome shotgun (WGS) entry which is preliminary data.</text>
</comment>
<dbReference type="Proteomes" id="UP000531231">
    <property type="component" value="Unassembled WGS sequence"/>
</dbReference>
<keyword evidence="2" id="KW-0812">Transmembrane</keyword>
<gene>
    <name evidence="3" type="ORF">HNQ68_003011</name>
</gene>
<reference evidence="3 4" key="1">
    <citation type="submission" date="2020-08" db="EMBL/GenBank/DDBJ databases">
        <title>Genomic Encyclopedia of Type Strains, Phase IV (KMG-IV): sequencing the most valuable type-strain genomes for metagenomic binning, comparative biology and taxonomic classification.</title>
        <authorList>
            <person name="Goeker M."/>
        </authorList>
    </citation>
    <scope>NUCLEOTIDE SEQUENCE [LARGE SCALE GENOMIC DNA]</scope>
    <source>
        <strain evidence="3 4">DSM 25620</strain>
    </source>
</reference>
<feature type="transmembrane region" description="Helical" evidence="2">
    <location>
        <begin position="35"/>
        <end position="54"/>
    </location>
</feature>
<feature type="transmembrane region" description="Helical" evidence="2">
    <location>
        <begin position="165"/>
        <end position="182"/>
    </location>
</feature>
<feature type="transmembrane region" description="Helical" evidence="2">
    <location>
        <begin position="189"/>
        <end position="206"/>
    </location>
</feature>
<dbReference type="PIRSF" id="PIRSF028704">
    <property type="entry name" value="UPC028704"/>
    <property type="match status" value="1"/>
</dbReference>
<dbReference type="PANTHER" id="PTHR38592">
    <property type="entry name" value="BLL4819 PROTEIN"/>
    <property type="match status" value="1"/>
</dbReference>
<evidence type="ECO:0000313" key="4">
    <source>
        <dbReference type="Proteomes" id="UP000531231"/>
    </source>
</evidence>
<evidence type="ECO:0000256" key="1">
    <source>
        <dbReference type="SAM" id="MobiDB-lite"/>
    </source>
</evidence>
<dbReference type="PANTHER" id="PTHR38592:SF3">
    <property type="entry name" value="BLL4819 PROTEIN"/>
    <property type="match status" value="1"/>
</dbReference>
<dbReference type="InterPro" id="IPR014550">
    <property type="entry name" value="UCP028704_OpgC"/>
</dbReference>
<name>A0A7W8AMC0_9HYPH</name>
<sequence length="422" mass="46866">MRDENIQASQAKGRLAMTIHNAGQMVKMRDTRLDVFRALALLTIFINHVPGTIYEKFTHREFGFSDSAEAFVLISGLAVALAYSSKFIEGNRLLLSLKMARRSMTLYMAQMMTTLITLAIFGFTAIYMKRPEMLEMINIKTVMEQPAQAFVGLATLGHQLGYNNILSLYLVLMLFAPVMLYLSRISISLMLTISGSIWFLSGYYHIAPVNYPTQGVWFLNPLSWQFLFAIGIGAMTYVKQGGRFDQNRPLMIAAIGYLVFSLLWLRVPHPNWDISFGLPAVLTGFDKTYLSATRLLHVLALAYVIAGIPALSEKARLDMNHPLALLGKHSLPVFVAGTILAMVGQALRHVYPVSLSFDTLLIAGGIMAQFALVYYLEWLPRIGWKGKAVSKSPVPEIARSARAAESRKPAPIAVKPRSVPAS</sequence>
<feature type="transmembrane region" description="Helical" evidence="2">
    <location>
        <begin position="323"/>
        <end position="343"/>
    </location>
</feature>
<evidence type="ECO:0000313" key="3">
    <source>
        <dbReference type="EMBL" id="MBB5092454.1"/>
    </source>
</evidence>
<keyword evidence="2" id="KW-1133">Transmembrane helix</keyword>
<feature type="transmembrane region" description="Helical" evidence="2">
    <location>
        <begin position="355"/>
        <end position="376"/>
    </location>
</feature>
<dbReference type="Pfam" id="PF10129">
    <property type="entry name" value="OpgC_C"/>
    <property type="match status" value="1"/>
</dbReference>
<dbReference type="AlphaFoldDB" id="A0A7W8AMC0"/>
<organism evidence="3 4">
    <name type="scientific">Pseudochrobactrum saccharolyticum</name>
    <dbReference type="NCBI Taxonomy" id="354352"/>
    <lineage>
        <taxon>Bacteria</taxon>
        <taxon>Pseudomonadati</taxon>
        <taxon>Pseudomonadota</taxon>
        <taxon>Alphaproteobacteria</taxon>
        <taxon>Hyphomicrobiales</taxon>
        <taxon>Brucellaceae</taxon>
        <taxon>Pseudochrobactrum</taxon>
    </lineage>
</organism>
<keyword evidence="4" id="KW-1185">Reference proteome</keyword>
<protein>
    <recommendedName>
        <fullName evidence="5">OpgC protein</fullName>
    </recommendedName>
</protein>
<feature type="transmembrane region" description="Helical" evidence="2">
    <location>
        <begin position="218"/>
        <end position="238"/>
    </location>
</feature>
<proteinExistence type="predicted"/>
<feature type="transmembrane region" description="Helical" evidence="2">
    <location>
        <begin position="289"/>
        <end position="311"/>
    </location>
</feature>